<dbReference type="Gene3D" id="3.30.1380.20">
    <property type="entry name" value="Trafficking protein particle complex subunit 3"/>
    <property type="match status" value="1"/>
</dbReference>
<name>A0A378ME39_LISGR</name>
<evidence type="ECO:0000313" key="2">
    <source>
        <dbReference type="Proteomes" id="UP000254879"/>
    </source>
</evidence>
<evidence type="ECO:0000313" key="1">
    <source>
        <dbReference type="EMBL" id="STY43622.1"/>
    </source>
</evidence>
<dbReference type="OrthoDB" id="2965348at2"/>
<sequence length="153" mass="17846">MTEETPKETTEQHEQSLLVPSFGLELLRDELIPELLGDEAGHILYWAGKSMARKYPLEDFDAIAAFFQKASWGDLSIIKEKKEELQLLLTGEFVNHRYEVENEPTFKLEAGFIAEQLQLQRNLYTESYDELDIRKRQAKIVVKWDRKEIVASE</sequence>
<protein>
    <submittedName>
        <fullName evidence="1">Protein of uncharacterized function (DUF2507)</fullName>
    </submittedName>
</protein>
<dbReference type="PANTHER" id="PTHR35090:SF1">
    <property type="entry name" value="SLR0144 PROTEIN"/>
    <property type="match status" value="1"/>
</dbReference>
<organism evidence="1 2">
    <name type="scientific">Listeria grayi</name>
    <name type="common">Listeria murrayi</name>
    <dbReference type="NCBI Taxonomy" id="1641"/>
    <lineage>
        <taxon>Bacteria</taxon>
        <taxon>Bacillati</taxon>
        <taxon>Bacillota</taxon>
        <taxon>Bacilli</taxon>
        <taxon>Bacillales</taxon>
        <taxon>Listeriaceae</taxon>
        <taxon>Listeria</taxon>
    </lineage>
</organism>
<dbReference type="InterPro" id="IPR019642">
    <property type="entry name" value="DUF2507"/>
</dbReference>
<proteinExistence type="predicted"/>
<accession>A0A378ME39</accession>
<dbReference type="AlphaFoldDB" id="A0A378ME39"/>
<dbReference type="Proteomes" id="UP000254879">
    <property type="component" value="Unassembled WGS sequence"/>
</dbReference>
<dbReference type="Pfam" id="PF10702">
    <property type="entry name" value="DUF2507"/>
    <property type="match status" value="1"/>
</dbReference>
<dbReference type="InterPro" id="IPR024096">
    <property type="entry name" value="NO_sig/Golgi_transp_ligand-bd"/>
</dbReference>
<reference evidence="1 2" key="1">
    <citation type="submission" date="2018-06" db="EMBL/GenBank/DDBJ databases">
        <authorList>
            <consortium name="Pathogen Informatics"/>
            <person name="Doyle S."/>
        </authorList>
    </citation>
    <scope>NUCLEOTIDE SEQUENCE [LARGE SCALE GENOMIC DNA]</scope>
    <source>
        <strain evidence="2">NCTC 10815</strain>
    </source>
</reference>
<dbReference type="RefSeq" id="WP_003755231.1">
    <property type="nucleotide sequence ID" value="NZ_CABKNG010000001.1"/>
</dbReference>
<dbReference type="EMBL" id="UGPG01000001">
    <property type="protein sequence ID" value="STY43622.1"/>
    <property type="molecule type" value="Genomic_DNA"/>
</dbReference>
<dbReference type="PANTHER" id="PTHR35090">
    <property type="entry name" value="DNA-DIRECTED RNA POLYMERASE SUBUNIT I"/>
    <property type="match status" value="1"/>
</dbReference>
<gene>
    <name evidence="1" type="primary">yslB</name>
    <name evidence="1" type="ORF">NCTC10815_00922</name>
</gene>
<dbReference type="SUPFAM" id="SSF111126">
    <property type="entry name" value="Ligand-binding domain in the NO signalling and Golgi transport"/>
    <property type="match status" value="1"/>
</dbReference>